<dbReference type="AlphaFoldDB" id="A0A432C3C2"/>
<dbReference type="Proteomes" id="UP000280825">
    <property type="component" value="Unassembled WGS sequence"/>
</dbReference>
<feature type="non-terminal residue" evidence="1">
    <location>
        <position position="344"/>
    </location>
</feature>
<proteinExistence type="predicted"/>
<accession>A0A432C3C2</accession>
<comment type="caution">
    <text evidence="1">The sequence shown here is derived from an EMBL/GenBank/DDBJ whole genome shotgun (WGS) entry which is preliminary data.</text>
</comment>
<evidence type="ECO:0000313" key="2">
    <source>
        <dbReference type="Proteomes" id="UP000280825"/>
    </source>
</evidence>
<keyword evidence="2" id="KW-1185">Reference proteome</keyword>
<gene>
    <name evidence="1" type="ORF">EKL98_17230</name>
</gene>
<organism evidence="1 2">
    <name type="scientific">Flavobacterium bomense</name>
    <dbReference type="NCBI Taxonomy" id="2497483"/>
    <lineage>
        <taxon>Bacteria</taxon>
        <taxon>Pseudomonadati</taxon>
        <taxon>Bacteroidota</taxon>
        <taxon>Flavobacteriia</taxon>
        <taxon>Flavobacteriales</taxon>
        <taxon>Flavobacteriaceae</taxon>
        <taxon>Flavobacterium</taxon>
    </lineage>
</organism>
<dbReference type="EMBL" id="RYDJ01000271">
    <property type="protein sequence ID" value="RTY94316.1"/>
    <property type="molecule type" value="Genomic_DNA"/>
</dbReference>
<reference evidence="1 2" key="1">
    <citation type="submission" date="2018-12" db="EMBL/GenBank/DDBJ databases">
        <title>Flavobacterium sp. nov., isolated from glacier ice.</title>
        <authorList>
            <person name="Liu Q."/>
            <person name="Xin Y.-H."/>
        </authorList>
    </citation>
    <scope>NUCLEOTIDE SEQUENCE [LARGE SCALE GENOMIC DNA]</scope>
    <source>
        <strain evidence="1 2">RB1N8</strain>
    </source>
</reference>
<sequence length="344" mass="38515">MIETPNIPFADSIKKYFITSKIPDKFNNHNLDKRVLENLPGSIPASPPAQYSGNAALFRMASSSSNTALLLNTTSSPYLKEYQAERKKLTDEAKEIGVTKKNKITEYIDKRLQFDSQKYQKELVDLMPQELKDQIKETQKGTNDIARELVAKWFGRSPKGGFNMNLIKSRGNYDASVLDIAKARASKRGITMLGDAGEDLIKNTFVLINEFKYTDKEVIAKKTNKWLNIAATAASYAGVPQANTIATVATALSVGVTIAGKGYIVKTKAHLYRLDWNEEVSTKFYNDFWATDKSITPEMKKAFDETDIFNLVYIGSDDSWADVQSSIFTNKTDLKLVERATLKA</sequence>
<protein>
    <submittedName>
        <fullName evidence="1">Uncharacterized protein</fullName>
    </submittedName>
</protein>
<evidence type="ECO:0000313" key="1">
    <source>
        <dbReference type="EMBL" id="RTY94316.1"/>
    </source>
</evidence>
<name>A0A432C3C2_9FLAO</name>